<name>A0ABD3AV74_9GENT</name>
<organism evidence="3 4">
    <name type="scientific">Cinchona calisaya</name>
    <dbReference type="NCBI Taxonomy" id="153742"/>
    <lineage>
        <taxon>Eukaryota</taxon>
        <taxon>Viridiplantae</taxon>
        <taxon>Streptophyta</taxon>
        <taxon>Embryophyta</taxon>
        <taxon>Tracheophyta</taxon>
        <taxon>Spermatophyta</taxon>
        <taxon>Magnoliopsida</taxon>
        <taxon>eudicotyledons</taxon>
        <taxon>Gunneridae</taxon>
        <taxon>Pentapetalae</taxon>
        <taxon>asterids</taxon>
        <taxon>lamiids</taxon>
        <taxon>Gentianales</taxon>
        <taxon>Rubiaceae</taxon>
        <taxon>Cinchonoideae</taxon>
        <taxon>Cinchoneae</taxon>
        <taxon>Cinchona</taxon>
    </lineage>
</organism>
<dbReference type="FunFam" id="3.10.50.10:FF:000015">
    <property type="entry name" value="Chitotriosidase-1"/>
    <property type="match status" value="1"/>
</dbReference>
<evidence type="ECO:0000313" key="3">
    <source>
        <dbReference type="EMBL" id="KAL3535048.1"/>
    </source>
</evidence>
<reference evidence="3 4" key="1">
    <citation type="submission" date="2024-11" db="EMBL/GenBank/DDBJ databases">
        <title>A near-complete genome assembly of Cinchona calisaya.</title>
        <authorList>
            <person name="Lian D.C."/>
            <person name="Zhao X.W."/>
            <person name="Wei L."/>
        </authorList>
    </citation>
    <scope>NUCLEOTIDE SEQUENCE [LARGE SCALE GENOMIC DNA]</scope>
    <source>
        <tissue evidence="3">Nenye</tissue>
    </source>
</reference>
<dbReference type="SMART" id="SM00636">
    <property type="entry name" value="Glyco_18"/>
    <property type="match status" value="1"/>
</dbReference>
<sequence length="355" mass="39443">MVAKFLKNVSMVSFIRIVLLLLVVLPSNLPYSTAQTWIRAGYWFSGTEFPIEDVNSALFTHLLCAFGDLNSTTYELQISASDQKYFSAFTSTVKQKNPSVVTLLSIGGGTANYSIYSTMVSQFSSRKSFIDSSIRVARVYGFEGLDFSWRSASTAADATNMGILFDEWRAAVESESRNDSSSQPTLTMAAPYSQYILEATLPVESIKRNFDWVHVLAFDYNTPTSNPEHTGSSAALYNPANNQNTDFGVNSWMNGGLPANKIVLGLPFYGYAWKLRDPNDKLIGSPANGSAVTPDGDMTYTEIRNYILQYNAVSSYNSTYVMKYCSVGTTWIGFDDIEVVKQKFHMQNRGTYVAM</sequence>
<gene>
    <name evidence="3" type="ORF">ACH5RR_003509</name>
</gene>
<accession>A0ABD3AV74</accession>
<proteinExistence type="predicted"/>
<dbReference type="AlphaFoldDB" id="A0ABD3AV74"/>
<dbReference type="InterPro" id="IPR017853">
    <property type="entry name" value="GH"/>
</dbReference>
<dbReference type="InterPro" id="IPR011583">
    <property type="entry name" value="Chitinase_II/V-like_cat"/>
</dbReference>
<keyword evidence="4" id="KW-1185">Reference proteome</keyword>
<dbReference type="EMBL" id="JBJUIK010000002">
    <property type="protein sequence ID" value="KAL3535048.1"/>
    <property type="molecule type" value="Genomic_DNA"/>
</dbReference>
<evidence type="ECO:0000259" key="2">
    <source>
        <dbReference type="PROSITE" id="PS51910"/>
    </source>
</evidence>
<dbReference type="Gene3D" id="3.10.50.10">
    <property type="match status" value="1"/>
</dbReference>
<comment type="caution">
    <text evidence="3">The sequence shown here is derived from an EMBL/GenBank/DDBJ whole genome shotgun (WGS) entry which is preliminary data.</text>
</comment>
<dbReference type="PANTHER" id="PTHR11177:SF369">
    <property type="entry name" value="CLASS V CHITINASE-LIKE"/>
    <property type="match status" value="1"/>
</dbReference>
<dbReference type="InterPro" id="IPR001223">
    <property type="entry name" value="Glyco_hydro18_cat"/>
</dbReference>
<evidence type="ECO:0000313" key="4">
    <source>
        <dbReference type="Proteomes" id="UP001630127"/>
    </source>
</evidence>
<feature type="chain" id="PRO_5044742664" description="GH18 domain-containing protein" evidence="1">
    <location>
        <begin position="35"/>
        <end position="355"/>
    </location>
</feature>
<dbReference type="Proteomes" id="UP001630127">
    <property type="component" value="Unassembled WGS sequence"/>
</dbReference>
<dbReference type="Pfam" id="PF00704">
    <property type="entry name" value="Glyco_hydro_18"/>
    <property type="match status" value="1"/>
</dbReference>
<dbReference type="SUPFAM" id="SSF51445">
    <property type="entry name" value="(Trans)glycosidases"/>
    <property type="match status" value="1"/>
</dbReference>
<dbReference type="Gene3D" id="3.20.20.80">
    <property type="entry name" value="Glycosidases"/>
    <property type="match status" value="1"/>
</dbReference>
<feature type="signal peptide" evidence="1">
    <location>
        <begin position="1"/>
        <end position="34"/>
    </location>
</feature>
<dbReference type="PANTHER" id="PTHR11177">
    <property type="entry name" value="CHITINASE"/>
    <property type="match status" value="1"/>
</dbReference>
<dbReference type="InterPro" id="IPR050314">
    <property type="entry name" value="Glycosyl_Hydrlase_18"/>
</dbReference>
<dbReference type="PROSITE" id="PS51910">
    <property type="entry name" value="GH18_2"/>
    <property type="match status" value="1"/>
</dbReference>
<feature type="domain" description="GH18" evidence="2">
    <location>
        <begin position="37"/>
        <end position="355"/>
    </location>
</feature>
<protein>
    <recommendedName>
        <fullName evidence="2">GH18 domain-containing protein</fullName>
    </recommendedName>
</protein>
<evidence type="ECO:0000256" key="1">
    <source>
        <dbReference type="SAM" id="SignalP"/>
    </source>
</evidence>
<dbReference type="SUPFAM" id="SSF54556">
    <property type="entry name" value="Chitinase insertion domain"/>
    <property type="match status" value="1"/>
</dbReference>
<keyword evidence="1" id="KW-0732">Signal</keyword>
<dbReference type="InterPro" id="IPR029070">
    <property type="entry name" value="Chitinase_insertion_sf"/>
</dbReference>